<keyword evidence="3" id="KW-1185">Reference proteome</keyword>
<organism evidence="2 3">
    <name type="scientific">Sinorhizobium kostiense</name>
    <dbReference type="NCBI Taxonomy" id="76747"/>
    <lineage>
        <taxon>Bacteria</taxon>
        <taxon>Pseudomonadati</taxon>
        <taxon>Pseudomonadota</taxon>
        <taxon>Alphaproteobacteria</taxon>
        <taxon>Hyphomicrobiales</taxon>
        <taxon>Rhizobiaceae</taxon>
        <taxon>Sinorhizobium/Ensifer group</taxon>
        <taxon>Sinorhizobium</taxon>
    </lineage>
</organism>
<name>A0ABS4QW18_9HYPH</name>
<evidence type="ECO:0000313" key="3">
    <source>
        <dbReference type="Proteomes" id="UP000730739"/>
    </source>
</evidence>
<sequence>MAGERKEGQGREVVTVIPFARVADANPADPFAVAEWVKKIPNASLHPMMAHPAAAVATATALGFGLTSHIAGIMFGVMQGAASVLQKTVVERVPPRPAEPSAASPAKPAEAKASPAPVSPVTTPKPKAATKPAAPAPAKPAEAKASPAPAAPVSAPKPKAATKPAASAPAKPAEAKASPAPVAPVTARKPKAARKPAASAPRSNPSDDLKRISGVGPKLEQVLNGRGIRRLADVAALSAADVARLDAELGLEGRIARDDWVGQAKALIGKK</sequence>
<feature type="compositionally biased region" description="Low complexity" evidence="1">
    <location>
        <begin position="139"/>
        <end position="187"/>
    </location>
</feature>
<protein>
    <submittedName>
        <fullName evidence="2">NADH-quinone oxidoreductase subunit E</fullName>
    </submittedName>
</protein>
<gene>
    <name evidence="2" type="ORF">J2Z31_001337</name>
</gene>
<evidence type="ECO:0000256" key="1">
    <source>
        <dbReference type="SAM" id="MobiDB-lite"/>
    </source>
</evidence>
<evidence type="ECO:0000313" key="2">
    <source>
        <dbReference type="EMBL" id="MBP2234845.1"/>
    </source>
</evidence>
<dbReference type="Gene3D" id="1.10.150.20">
    <property type="entry name" value="5' to 3' exonuclease, C-terminal subdomain"/>
    <property type="match status" value="1"/>
</dbReference>
<dbReference type="EMBL" id="JAGILA010000002">
    <property type="protein sequence ID" value="MBP2234845.1"/>
    <property type="molecule type" value="Genomic_DNA"/>
</dbReference>
<feature type="compositionally biased region" description="Low complexity" evidence="1">
    <location>
        <begin position="195"/>
        <end position="204"/>
    </location>
</feature>
<feature type="region of interest" description="Disordered" evidence="1">
    <location>
        <begin position="95"/>
        <end position="217"/>
    </location>
</feature>
<reference evidence="2 3" key="1">
    <citation type="submission" date="2021-03" db="EMBL/GenBank/DDBJ databases">
        <title>Genomic Encyclopedia of Type Strains, Phase IV (KMG-IV): sequencing the most valuable type-strain genomes for metagenomic binning, comparative biology and taxonomic classification.</title>
        <authorList>
            <person name="Goeker M."/>
        </authorList>
    </citation>
    <scope>NUCLEOTIDE SEQUENCE [LARGE SCALE GENOMIC DNA]</scope>
    <source>
        <strain evidence="2 3">DSM 13372</strain>
    </source>
</reference>
<accession>A0ABS4QW18</accession>
<comment type="caution">
    <text evidence="2">The sequence shown here is derived from an EMBL/GenBank/DDBJ whole genome shotgun (WGS) entry which is preliminary data.</text>
</comment>
<proteinExistence type="predicted"/>
<dbReference type="Proteomes" id="UP000730739">
    <property type="component" value="Unassembled WGS sequence"/>
</dbReference>
<feature type="compositionally biased region" description="Low complexity" evidence="1">
    <location>
        <begin position="99"/>
        <end position="133"/>
    </location>
</feature>
<dbReference type="RefSeq" id="WP_209601121.1">
    <property type="nucleotide sequence ID" value="NZ_JAGILA010000002.1"/>
</dbReference>